<dbReference type="EMBL" id="JASPKZ010003453">
    <property type="protein sequence ID" value="KAJ9593227.1"/>
    <property type="molecule type" value="Genomic_DNA"/>
</dbReference>
<proteinExistence type="predicted"/>
<dbReference type="PANTHER" id="PTHR11139:SF68">
    <property type="entry name" value="DNA-DEPENDENT PROTEIN KINASE CATALYTIC SUBUNIT"/>
    <property type="match status" value="1"/>
</dbReference>
<keyword evidence="3" id="KW-1185">Reference proteome</keyword>
<dbReference type="GO" id="GO:0000723">
    <property type="term" value="P:telomere maintenance"/>
    <property type="evidence" value="ECO:0007669"/>
    <property type="project" value="TreeGrafter"/>
</dbReference>
<reference evidence="2" key="1">
    <citation type="journal article" date="2023" name="IScience">
        <title>Live-bearing cockroach genome reveals convergent evolutionary mechanisms linked to viviparity in insects and beyond.</title>
        <authorList>
            <person name="Fouks B."/>
            <person name="Harrison M.C."/>
            <person name="Mikhailova A.A."/>
            <person name="Marchal E."/>
            <person name="English S."/>
            <person name="Carruthers M."/>
            <person name="Jennings E.C."/>
            <person name="Chiamaka E.L."/>
            <person name="Frigard R.A."/>
            <person name="Pippel M."/>
            <person name="Attardo G.M."/>
            <person name="Benoit J.B."/>
            <person name="Bornberg-Bauer E."/>
            <person name="Tobe S.S."/>
        </authorList>
    </citation>
    <scope>NUCLEOTIDE SEQUENCE</scope>
    <source>
        <strain evidence="2">Stay&amp;Tobe</strain>
    </source>
</reference>
<comment type="caution">
    <text evidence="2">The sequence shown here is derived from an EMBL/GenBank/DDBJ whole genome shotgun (WGS) entry which is preliminary data.</text>
</comment>
<evidence type="ECO:0000313" key="2">
    <source>
        <dbReference type="EMBL" id="KAJ9593227.1"/>
    </source>
</evidence>
<dbReference type="PROSITE" id="PS51190">
    <property type="entry name" value="FATC"/>
    <property type="match status" value="1"/>
</dbReference>
<protein>
    <recommendedName>
        <fullName evidence="1">FATC domain-containing protein</fullName>
    </recommendedName>
</protein>
<dbReference type="Pfam" id="PF02260">
    <property type="entry name" value="FATC"/>
    <property type="match status" value="1"/>
</dbReference>
<dbReference type="GO" id="GO:0005634">
    <property type="term" value="C:nucleus"/>
    <property type="evidence" value="ECO:0007669"/>
    <property type="project" value="TreeGrafter"/>
</dbReference>
<dbReference type="GO" id="GO:0004674">
    <property type="term" value="F:protein serine/threonine kinase activity"/>
    <property type="evidence" value="ECO:0007669"/>
    <property type="project" value="TreeGrafter"/>
</dbReference>
<dbReference type="PANTHER" id="PTHR11139">
    <property type="entry name" value="ATAXIA TELANGIECTASIA MUTATED ATM -RELATED"/>
    <property type="match status" value="1"/>
</dbReference>
<dbReference type="Proteomes" id="UP001233999">
    <property type="component" value="Unassembled WGS sequence"/>
</dbReference>
<evidence type="ECO:0000259" key="1">
    <source>
        <dbReference type="PROSITE" id="PS51190"/>
    </source>
</evidence>
<name>A0AAD8A693_DIPPU</name>
<evidence type="ECO:0000313" key="3">
    <source>
        <dbReference type="Proteomes" id="UP001233999"/>
    </source>
</evidence>
<dbReference type="GO" id="GO:0006302">
    <property type="term" value="P:double-strand break repair"/>
    <property type="evidence" value="ECO:0007669"/>
    <property type="project" value="TreeGrafter"/>
</dbReference>
<feature type="domain" description="FATC" evidence="1">
    <location>
        <begin position="91"/>
        <end position="123"/>
    </location>
</feature>
<accession>A0AAD8A693</accession>
<dbReference type="InterPro" id="IPR003152">
    <property type="entry name" value="FATC_dom"/>
</dbReference>
<reference evidence="2" key="2">
    <citation type="submission" date="2023-05" db="EMBL/GenBank/DDBJ databases">
        <authorList>
            <person name="Fouks B."/>
        </authorList>
    </citation>
    <scope>NUCLEOTIDE SEQUENCE</scope>
    <source>
        <strain evidence="2">Stay&amp;Tobe</strain>
        <tissue evidence="2">Testes</tissue>
    </source>
</reference>
<dbReference type="InterPro" id="IPR050517">
    <property type="entry name" value="DDR_Repair_Kinase"/>
</dbReference>
<sequence>MEVFVKEPSMDWMESARRHDSLNRDSKQGKEEWYPLQKLDLAKLKFEGANPAFITISELEAGFKNKKYFSKYLEAAQGVHSENVRSRLSVTDLSPEQQVDCLLDQAMDYNILSKMWSGWEPWM</sequence>
<gene>
    <name evidence="2" type="ORF">L9F63_015226</name>
</gene>
<organism evidence="2 3">
    <name type="scientific">Diploptera punctata</name>
    <name type="common">Pacific beetle cockroach</name>
    <dbReference type="NCBI Taxonomy" id="6984"/>
    <lineage>
        <taxon>Eukaryota</taxon>
        <taxon>Metazoa</taxon>
        <taxon>Ecdysozoa</taxon>
        <taxon>Arthropoda</taxon>
        <taxon>Hexapoda</taxon>
        <taxon>Insecta</taxon>
        <taxon>Pterygota</taxon>
        <taxon>Neoptera</taxon>
        <taxon>Polyneoptera</taxon>
        <taxon>Dictyoptera</taxon>
        <taxon>Blattodea</taxon>
        <taxon>Blaberoidea</taxon>
        <taxon>Blaberidae</taxon>
        <taxon>Diplopterinae</taxon>
        <taxon>Diploptera</taxon>
    </lineage>
</organism>
<dbReference type="AlphaFoldDB" id="A0AAD8A693"/>
<dbReference type="SMART" id="SM01343">
    <property type="entry name" value="FATC"/>
    <property type="match status" value="1"/>
</dbReference>